<sequence length="254" mass="28474">MITMLWPASMGLLGLLLGSLMNVVVHRLPIMIEKPEAGLSLWWPGSHCPHCHTPLRWRENIPLLSWLWLKGRCRYCQQPVSWRYPAIETGVMTGFLAIAFLFPPEIQTIGVATFFWFACAMSLIDLRTFLLPDKLTLPLLWLGLLFHSGYSPWMLSDAVYGAAAGYLILWSINKICLLWLKRDGLGYGDFKLLAACGAWTGWQSLPLILTVASTIGLLSAVFFTRKGGFKGKNIPFGPPLALAGFVVLLWFNYV</sequence>
<dbReference type="GO" id="GO:0004190">
    <property type="term" value="F:aspartic-type endopeptidase activity"/>
    <property type="evidence" value="ECO:0007669"/>
    <property type="project" value="UniProtKB-EC"/>
</dbReference>
<comment type="function">
    <text evidence="9">Plays an essential role in type IV pili and type II pseudopili formation by proteolytically removing the leader sequence from substrate proteins and subsequently monomethylating the alpha-amino group of the newly exposed N-terminal phenylalanine.</text>
</comment>
<evidence type="ECO:0000256" key="7">
    <source>
        <dbReference type="ARBA" id="ARBA00023136"/>
    </source>
</evidence>
<evidence type="ECO:0000256" key="8">
    <source>
        <dbReference type="RuleBase" id="RU003793"/>
    </source>
</evidence>
<keyword evidence="9" id="KW-0511">Multifunctional enzyme</keyword>
<feature type="transmembrane region" description="Helical" evidence="10">
    <location>
        <begin position="108"/>
        <end position="126"/>
    </location>
</feature>
<dbReference type="GO" id="GO:0008168">
    <property type="term" value="F:methyltransferase activity"/>
    <property type="evidence" value="ECO:0007669"/>
    <property type="project" value="UniProtKB-KW"/>
</dbReference>
<feature type="transmembrane region" description="Helical" evidence="10">
    <location>
        <begin position="234"/>
        <end position="253"/>
    </location>
</feature>
<keyword evidence="9" id="KW-0378">Hydrolase</keyword>
<keyword evidence="4" id="KW-0997">Cell inner membrane</keyword>
<dbReference type="Pfam" id="PF06750">
    <property type="entry name" value="A24_N_bact"/>
    <property type="match status" value="1"/>
</dbReference>
<dbReference type="InterPro" id="IPR014032">
    <property type="entry name" value="Peptidase_A24A_bac"/>
</dbReference>
<dbReference type="InterPro" id="IPR000045">
    <property type="entry name" value="Prepilin_IV_endopep_pep"/>
</dbReference>
<keyword evidence="9" id="KW-0808">Transferase</keyword>
<dbReference type="Pfam" id="PF01478">
    <property type="entry name" value="Peptidase_A24"/>
    <property type="match status" value="1"/>
</dbReference>
<reference evidence="13 14" key="1">
    <citation type="submission" date="2018-06" db="EMBL/GenBank/DDBJ databases">
        <authorList>
            <consortium name="Pathogen Informatics"/>
            <person name="Doyle S."/>
        </authorList>
    </citation>
    <scope>NUCLEOTIDE SEQUENCE [LARGE SCALE GENOMIC DNA]</scope>
    <source>
        <strain evidence="13 14">NCTC11967</strain>
    </source>
</reference>
<organism evidence="13 14">
    <name type="scientific">Yokenella regensburgei</name>
    <dbReference type="NCBI Taxonomy" id="158877"/>
    <lineage>
        <taxon>Bacteria</taxon>
        <taxon>Pseudomonadati</taxon>
        <taxon>Pseudomonadota</taxon>
        <taxon>Gammaproteobacteria</taxon>
        <taxon>Enterobacterales</taxon>
        <taxon>Enterobacteriaceae</taxon>
        <taxon>Yokenella</taxon>
    </lineage>
</organism>
<dbReference type="GO" id="GO:0006465">
    <property type="term" value="P:signal peptide processing"/>
    <property type="evidence" value="ECO:0007669"/>
    <property type="project" value="TreeGrafter"/>
</dbReference>
<evidence type="ECO:0000259" key="11">
    <source>
        <dbReference type="Pfam" id="PF01478"/>
    </source>
</evidence>
<dbReference type="PRINTS" id="PR00864">
    <property type="entry name" value="PREPILNPTASE"/>
</dbReference>
<dbReference type="PANTHER" id="PTHR30487:SF0">
    <property type="entry name" value="PREPILIN LEADER PEPTIDASE_N-METHYLTRANSFERASE-RELATED"/>
    <property type="match status" value="1"/>
</dbReference>
<gene>
    <name evidence="13" type="primary">outO</name>
    <name evidence="13" type="ORF">NCTC11967_03594</name>
</gene>
<evidence type="ECO:0000313" key="13">
    <source>
        <dbReference type="EMBL" id="SQA64492.1"/>
    </source>
</evidence>
<comment type="similarity">
    <text evidence="2 8">Belongs to the peptidase A24 family.</text>
</comment>
<comment type="catalytic activity">
    <reaction evidence="9">
        <text>Typically cleaves a -Gly-|-Phe- bond to release an N-terminal, basic peptide of 5-8 residues from type IV prepilin, and then N-methylates the new N-terminal amino group, the methyl donor being S-adenosyl-L-methionine.</text>
        <dbReference type="EC" id="3.4.23.43"/>
    </reaction>
</comment>
<keyword evidence="9" id="KW-0645">Protease</keyword>
<name>A0AB38FYV6_9ENTR</name>
<feature type="transmembrane region" description="Helical" evidence="10">
    <location>
        <begin position="192"/>
        <end position="222"/>
    </location>
</feature>
<keyword evidence="7 10" id="KW-0472">Membrane</keyword>
<dbReference type="InterPro" id="IPR050882">
    <property type="entry name" value="Prepilin_peptidase/N-MTase"/>
</dbReference>
<feature type="domain" description="Prepilin peptidase A24 N-terminal" evidence="12">
    <location>
        <begin position="12"/>
        <end position="100"/>
    </location>
</feature>
<evidence type="ECO:0000313" key="14">
    <source>
        <dbReference type="Proteomes" id="UP000251313"/>
    </source>
</evidence>
<feature type="transmembrane region" description="Helical" evidence="10">
    <location>
        <begin position="6"/>
        <end position="25"/>
    </location>
</feature>
<evidence type="ECO:0000256" key="6">
    <source>
        <dbReference type="ARBA" id="ARBA00022989"/>
    </source>
</evidence>
<dbReference type="GO" id="GO:0032259">
    <property type="term" value="P:methylation"/>
    <property type="evidence" value="ECO:0007669"/>
    <property type="project" value="UniProtKB-KW"/>
</dbReference>
<accession>A0AB38FYV6</accession>
<evidence type="ECO:0000256" key="3">
    <source>
        <dbReference type="ARBA" id="ARBA00022475"/>
    </source>
</evidence>
<dbReference type="Proteomes" id="UP000251313">
    <property type="component" value="Unassembled WGS sequence"/>
</dbReference>
<keyword evidence="3" id="KW-1003">Cell membrane</keyword>
<dbReference type="RefSeq" id="WP_038253960.1">
    <property type="nucleotide sequence ID" value="NZ_UAVL01000018.1"/>
</dbReference>
<evidence type="ECO:0000256" key="1">
    <source>
        <dbReference type="ARBA" id="ARBA00004429"/>
    </source>
</evidence>
<keyword evidence="6 10" id="KW-1133">Transmembrane helix</keyword>
<comment type="subcellular location">
    <subcellularLocation>
        <location evidence="1">Cell inner membrane</location>
        <topology evidence="1">Multi-pass membrane protein</topology>
    </subcellularLocation>
    <subcellularLocation>
        <location evidence="9">Cell membrane</location>
        <topology evidence="9">Multi-pass membrane protein</topology>
    </subcellularLocation>
</comment>
<comment type="caution">
    <text evidence="13">The sequence shown here is derived from an EMBL/GenBank/DDBJ whole genome shotgun (WGS) entry which is preliminary data.</text>
</comment>
<dbReference type="Gene3D" id="1.20.120.1220">
    <property type="match status" value="1"/>
</dbReference>
<keyword evidence="5 9" id="KW-0812">Transmembrane</keyword>
<evidence type="ECO:0000256" key="10">
    <source>
        <dbReference type="SAM" id="Phobius"/>
    </source>
</evidence>
<keyword evidence="9" id="KW-0489">Methyltransferase</keyword>
<dbReference type="EMBL" id="UAVL01000018">
    <property type="protein sequence ID" value="SQA64492.1"/>
    <property type="molecule type" value="Genomic_DNA"/>
</dbReference>
<evidence type="ECO:0000256" key="9">
    <source>
        <dbReference type="RuleBase" id="RU003794"/>
    </source>
</evidence>
<protein>
    <recommendedName>
        <fullName evidence="9">Prepilin leader peptidase/N-methyltransferase</fullName>
        <ecNumber evidence="9">2.1.1.-</ecNumber>
        <ecNumber evidence="9">3.4.23.43</ecNumber>
    </recommendedName>
</protein>
<dbReference type="EC" id="2.1.1.-" evidence="9"/>
<dbReference type="InterPro" id="IPR010627">
    <property type="entry name" value="Prepilin_pept_A24_N"/>
</dbReference>
<feature type="transmembrane region" description="Helical" evidence="10">
    <location>
        <begin position="135"/>
        <end position="153"/>
    </location>
</feature>
<feature type="transmembrane region" description="Helical" evidence="10">
    <location>
        <begin position="82"/>
        <end position="102"/>
    </location>
</feature>
<dbReference type="GO" id="GO:0005886">
    <property type="term" value="C:plasma membrane"/>
    <property type="evidence" value="ECO:0007669"/>
    <property type="project" value="UniProtKB-SubCell"/>
</dbReference>
<feature type="transmembrane region" description="Helical" evidence="10">
    <location>
        <begin position="159"/>
        <end position="180"/>
    </location>
</feature>
<evidence type="ECO:0000259" key="12">
    <source>
        <dbReference type="Pfam" id="PF06750"/>
    </source>
</evidence>
<evidence type="ECO:0000256" key="4">
    <source>
        <dbReference type="ARBA" id="ARBA00022519"/>
    </source>
</evidence>
<proteinExistence type="inferred from homology"/>
<feature type="domain" description="Prepilin type IV endopeptidase peptidase" evidence="11">
    <location>
        <begin position="113"/>
        <end position="220"/>
    </location>
</feature>
<dbReference type="AlphaFoldDB" id="A0AB38FYV6"/>
<evidence type="ECO:0000256" key="2">
    <source>
        <dbReference type="ARBA" id="ARBA00005801"/>
    </source>
</evidence>
<dbReference type="PANTHER" id="PTHR30487">
    <property type="entry name" value="TYPE 4 PREPILIN-LIKE PROTEINS LEADER PEPTIDE-PROCESSING ENZYME"/>
    <property type="match status" value="1"/>
</dbReference>
<dbReference type="EC" id="3.4.23.43" evidence="9"/>
<evidence type="ECO:0000256" key="5">
    <source>
        <dbReference type="ARBA" id="ARBA00022692"/>
    </source>
</evidence>